<dbReference type="Pfam" id="PF00047">
    <property type="entry name" value="ig"/>
    <property type="match status" value="1"/>
</dbReference>
<dbReference type="InterPro" id="IPR036179">
    <property type="entry name" value="Ig-like_dom_sf"/>
</dbReference>
<dbReference type="Pfam" id="PF13927">
    <property type="entry name" value="Ig_3"/>
    <property type="match status" value="2"/>
</dbReference>
<evidence type="ECO:0000313" key="4">
    <source>
        <dbReference type="EnsemblMetazoa" id="XP_020898543.1"/>
    </source>
</evidence>
<keyword evidence="2" id="KW-0393">Immunoglobulin domain</keyword>
<feature type="domain" description="Ig-like" evidence="3">
    <location>
        <begin position="395"/>
        <end position="490"/>
    </location>
</feature>
<dbReference type="OrthoDB" id="9998697at2759"/>
<dbReference type="Proteomes" id="UP000887567">
    <property type="component" value="Unplaced"/>
</dbReference>
<dbReference type="InterPro" id="IPR003599">
    <property type="entry name" value="Ig_sub"/>
</dbReference>
<dbReference type="RefSeq" id="XP_020898543.1">
    <property type="nucleotide sequence ID" value="XM_021042884.1"/>
</dbReference>
<sequence>MEPQAQFLFLMSILAAQDSSICLKFVSSPQDPLVFLSGKNTTNVVMRWTFTLESGELNSLLSLERLKSSDDSTPTPIFYYNFRTGDIFNSTLYMASKKFDDGPSSGSFNFTIKDMLNQINNKDGSLYNPISTDYQYRLTVAVNVKDVILPVTIKSTVESVVYAPPRSPTLQVEKTSFCLNATVNITCTSKTGNPPNTTIVFFKDNEKIREVKNDVEAKAMVTINLDKAGIETFTCQVENIAGSSQNSTLLNLTVKAPPTITVCKNQTLTEKDALSWSCDASGSQHLNTSWVKNNENTIVSSTKTYNISSVSRSDAGMYRATVSNGDECPIASRTVYLTVQCEYSIIEYRMYRVTVSNGDQCPTASTTVYLTVKCEYSINEYRMYRVTVSYGDECPTTVVTECTTVLYLTVQYLMDASCGPKIHTVNDGDNVALNCSAIGIPAVNYTWTVNNKVSQGPTTTFVATRSLNGSIVTCATRNAFGNKKCSKTLIVYYKPDQLTVINAQGGVLYANKGQPINITCNATGNPQPDYVWSFKGKQLHSSINSTIVISNATLDDAGMYTCTAINSIGRESINVTLQVNCKYKLLCPILSMVYIYLSEFVGVIMM</sequence>
<evidence type="ECO:0000259" key="3">
    <source>
        <dbReference type="PROSITE" id="PS50835"/>
    </source>
</evidence>
<dbReference type="PROSITE" id="PS50835">
    <property type="entry name" value="IG_LIKE"/>
    <property type="match status" value="4"/>
</dbReference>
<dbReference type="AlphaFoldDB" id="A0A913X413"/>
<reference evidence="4" key="1">
    <citation type="submission" date="2022-11" db="UniProtKB">
        <authorList>
            <consortium name="EnsemblMetazoa"/>
        </authorList>
    </citation>
    <scope>IDENTIFICATION</scope>
</reference>
<dbReference type="EnsemblMetazoa" id="XM_021042884.1">
    <property type="protein sequence ID" value="XP_020898543.1"/>
    <property type="gene ID" value="LOC110237293"/>
</dbReference>
<dbReference type="InterPro" id="IPR007110">
    <property type="entry name" value="Ig-like_dom"/>
</dbReference>
<evidence type="ECO:0000256" key="2">
    <source>
        <dbReference type="ARBA" id="ARBA00023319"/>
    </source>
</evidence>
<dbReference type="Gene3D" id="2.60.40.10">
    <property type="entry name" value="Immunoglobulins"/>
    <property type="match status" value="4"/>
</dbReference>
<evidence type="ECO:0000256" key="1">
    <source>
        <dbReference type="ARBA" id="ARBA00023157"/>
    </source>
</evidence>
<dbReference type="InterPro" id="IPR013151">
    <property type="entry name" value="Immunoglobulin_dom"/>
</dbReference>
<dbReference type="GeneID" id="110237293"/>
<feature type="domain" description="Ig-like" evidence="3">
    <location>
        <begin position="495"/>
        <end position="580"/>
    </location>
</feature>
<keyword evidence="5" id="KW-1185">Reference proteome</keyword>
<dbReference type="KEGG" id="epa:110237293"/>
<protein>
    <recommendedName>
        <fullName evidence="3">Ig-like domain-containing protein</fullName>
    </recommendedName>
</protein>
<dbReference type="PANTHER" id="PTHR46013:SF7">
    <property type="entry name" value="IG-LIKE DOMAIN-CONTAINING PROTEIN"/>
    <property type="match status" value="1"/>
</dbReference>
<organism evidence="4 5">
    <name type="scientific">Exaiptasia diaphana</name>
    <name type="common">Tropical sea anemone</name>
    <name type="synonym">Aiptasia pulchella</name>
    <dbReference type="NCBI Taxonomy" id="2652724"/>
    <lineage>
        <taxon>Eukaryota</taxon>
        <taxon>Metazoa</taxon>
        <taxon>Cnidaria</taxon>
        <taxon>Anthozoa</taxon>
        <taxon>Hexacorallia</taxon>
        <taxon>Actiniaria</taxon>
        <taxon>Aiptasiidae</taxon>
        <taxon>Exaiptasia</taxon>
    </lineage>
</organism>
<feature type="domain" description="Ig-like" evidence="3">
    <location>
        <begin position="258"/>
        <end position="336"/>
    </location>
</feature>
<keyword evidence="1" id="KW-1015">Disulfide bond</keyword>
<feature type="domain" description="Ig-like" evidence="3">
    <location>
        <begin position="165"/>
        <end position="253"/>
    </location>
</feature>
<name>A0A913X413_EXADI</name>
<dbReference type="InterPro" id="IPR013783">
    <property type="entry name" value="Ig-like_fold"/>
</dbReference>
<dbReference type="SMART" id="SM00409">
    <property type="entry name" value="IG"/>
    <property type="match status" value="3"/>
</dbReference>
<proteinExistence type="predicted"/>
<accession>A0A913X413</accession>
<dbReference type="SMART" id="SM00408">
    <property type="entry name" value="IGc2"/>
    <property type="match status" value="3"/>
</dbReference>
<dbReference type="SUPFAM" id="SSF48726">
    <property type="entry name" value="Immunoglobulin"/>
    <property type="match status" value="4"/>
</dbReference>
<dbReference type="InterPro" id="IPR003598">
    <property type="entry name" value="Ig_sub2"/>
</dbReference>
<dbReference type="FunFam" id="2.60.40.10:FF:000032">
    <property type="entry name" value="palladin isoform X1"/>
    <property type="match status" value="1"/>
</dbReference>
<evidence type="ECO:0000313" key="5">
    <source>
        <dbReference type="Proteomes" id="UP000887567"/>
    </source>
</evidence>
<dbReference type="PANTHER" id="PTHR46013">
    <property type="entry name" value="VASCULAR CELL ADHESION MOLECULE 1"/>
    <property type="match status" value="1"/>
</dbReference>